<dbReference type="CDD" id="cd03789">
    <property type="entry name" value="GT9_LPS_heptosyltransferase"/>
    <property type="match status" value="1"/>
</dbReference>
<reference evidence="3 4" key="1">
    <citation type="submission" date="2019-03" db="EMBL/GenBank/DDBJ databases">
        <title>Genomic Encyclopedia of Type Strains, Phase IV (KMG-IV): sequencing the most valuable type-strain genomes for metagenomic binning, comparative biology and taxonomic classification.</title>
        <authorList>
            <person name="Goeker M."/>
        </authorList>
    </citation>
    <scope>NUCLEOTIDE SEQUENCE [LARGE SCALE GENOMIC DNA]</scope>
    <source>
        <strain evidence="3 4">DSM 7445</strain>
    </source>
</reference>
<dbReference type="GO" id="GO:0009244">
    <property type="term" value="P:lipopolysaccharide core region biosynthetic process"/>
    <property type="evidence" value="ECO:0007669"/>
    <property type="project" value="TreeGrafter"/>
</dbReference>
<dbReference type="GO" id="GO:0008713">
    <property type="term" value="F:ADP-heptose-lipopolysaccharide heptosyltransferase activity"/>
    <property type="evidence" value="ECO:0007669"/>
    <property type="project" value="TreeGrafter"/>
</dbReference>
<keyword evidence="4" id="KW-1185">Reference proteome</keyword>
<name>A0A4R3HQT0_PAULE</name>
<dbReference type="PANTHER" id="PTHR30160">
    <property type="entry name" value="TETRAACYLDISACCHARIDE 4'-KINASE-RELATED"/>
    <property type="match status" value="1"/>
</dbReference>
<dbReference type="AlphaFoldDB" id="A0A4R3HQT0"/>
<comment type="caution">
    <text evidence="3">The sequence shown here is derived from an EMBL/GenBank/DDBJ whole genome shotgun (WGS) entry which is preliminary data.</text>
</comment>
<evidence type="ECO:0000256" key="2">
    <source>
        <dbReference type="ARBA" id="ARBA00022679"/>
    </source>
</evidence>
<gene>
    <name evidence="3" type="ORF">EDC30_11233</name>
</gene>
<dbReference type="Pfam" id="PF01075">
    <property type="entry name" value="Glyco_transf_9"/>
    <property type="match status" value="1"/>
</dbReference>
<organism evidence="3 4">
    <name type="scientific">Paucimonas lemoignei</name>
    <name type="common">Pseudomonas lemoignei</name>
    <dbReference type="NCBI Taxonomy" id="29443"/>
    <lineage>
        <taxon>Bacteria</taxon>
        <taxon>Pseudomonadati</taxon>
        <taxon>Pseudomonadota</taxon>
        <taxon>Betaproteobacteria</taxon>
        <taxon>Burkholderiales</taxon>
        <taxon>Burkholderiaceae</taxon>
        <taxon>Paucimonas</taxon>
    </lineage>
</organism>
<keyword evidence="2 3" id="KW-0808">Transferase</keyword>
<protein>
    <submittedName>
        <fullName evidence="3">ADP-heptose:LPS heptosyltransferase</fullName>
    </submittedName>
</protein>
<dbReference type="Gene3D" id="3.40.50.2000">
    <property type="entry name" value="Glycogen Phosphorylase B"/>
    <property type="match status" value="2"/>
</dbReference>
<dbReference type="InterPro" id="IPR051199">
    <property type="entry name" value="LPS_LOS_Heptosyltrfase"/>
</dbReference>
<dbReference type="Proteomes" id="UP000295382">
    <property type="component" value="Unassembled WGS sequence"/>
</dbReference>
<dbReference type="SUPFAM" id="SSF53756">
    <property type="entry name" value="UDP-Glycosyltransferase/glycogen phosphorylase"/>
    <property type="match status" value="1"/>
</dbReference>
<dbReference type="InterPro" id="IPR002201">
    <property type="entry name" value="Glyco_trans_9"/>
</dbReference>
<sequence>MNPVSLPFRLLDACASTARPKIAVFRAMHLGEMLCAVPALRALRQAIPSAHITLIGLPWAASFARRFSHYIDAHVDFPGFPGLPGQSVDLARIPTFMAAMQAERFDCVLQIHGSGGLSNPIVRTFGAARNAGFYRQGEYCPDPLHFMPWDENCHDILRLARLMNFLGIPMNSHDMEFPVTDADRHALRACLPEPPQPGSYVCIHPGARMPALRWPPQDFARIADTLHDAGLQVVLVGSALETAIASTVQQHMHAPALNLVGKLGVGAFSALLSQARLVVCNDTGIAHIAAALQIPSVALCCGSGARRWAPLDRHRHRSVHVASTENKQRPELVRERVLTTVRALLADTGMPFA</sequence>
<dbReference type="PANTHER" id="PTHR30160:SF1">
    <property type="entry name" value="LIPOPOLYSACCHARIDE 1,2-N-ACETYLGLUCOSAMINETRANSFERASE-RELATED"/>
    <property type="match status" value="1"/>
</dbReference>
<dbReference type="EMBL" id="SLZQ01000012">
    <property type="protein sequence ID" value="TCS34703.1"/>
    <property type="molecule type" value="Genomic_DNA"/>
</dbReference>
<accession>A0A4R3HQT0</accession>
<proteinExistence type="predicted"/>
<evidence type="ECO:0000256" key="1">
    <source>
        <dbReference type="ARBA" id="ARBA00022676"/>
    </source>
</evidence>
<dbReference type="RefSeq" id="WP_165973853.1">
    <property type="nucleotide sequence ID" value="NZ_SLZQ01000012.1"/>
</dbReference>
<keyword evidence="1" id="KW-0328">Glycosyltransferase</keyword>
<dbReference type="GO" id="GO:0005829">
    <property type="term" value="C:cytosol"/>
    <property type="evidence" value="ECO:0007669"/>
    <property type="project" value="TreeGrafter"/>
</dbReference>
<evidence type="ECO:0000313" key="4">
    <source>
        <dbReference type="Proteomes" id="UP000295382"/>
    </source>
</evidence>
<evidence type="ECO:0000313" key="3">
    <source>
        <dbReference type="EMBL" id="TCS34703.1"/>
    </source>
</evidence>